<feature type="domain" description="HTH luxR-type" evidence="1">
    <location>
        <begin position="189"/>
        <end position="246"/>
    </location>
</feature>
<dbReference type="EMBL" id="BMNE01000001">
    <property type="protein sequence ID" value="GGN72021.1"/>
    <property type="molecule type" value="Genomic_DNA"/>
</dbReference>
<dbReference type="Gene3D" id="1.10.10.10">
    <property type="entry name" value="Winged helix-like DNA-binding domain superfamily/Winged helix DNA-binding domain"/>
    <property type="match status" value="1"/>
</dbReference>
<dbReference type="RefSeq" id="WP_189024693.1">
    <property type="nucleotide sequence ID" value="NZ_BMNE01000001.1"/>
</dbReference>
<dbReference type="InterPro" id="IPR016032">
    <property type="entry name" value="Sig_transdc_resp-reg_C-effctor"/>
</dbReference>
<keyword evidence="3" id="KW-1185">Reference proteome</keyword>
<comment type="caution">
    <text evidence="2">The sequence shown here is derived from an EMBL/GenBank/DDBJ whole genome shotgun (WGS) entry which is preliminary data.</text>
</comment>
<evidence type="ECO:0000259" key="1">
    <source>
        <dbReference type="SMART" id="SM00421"/>
    </source>
</evidence>
<dbReference type="InterPro" id="IPR036388">
    <property type="entry name" value="WH-like_DNA-bd_sf"/>
</dbReference>
<name>A0ABQ2K7B3_9NOCA</name>
<dbReference type="SUPFAM" id="SSF46894">
    <property type="entry name" value="C-terminal effector domain of the bipartite response regulators"/>
    <property type="match status" value="1"/>
</dbReference>
<sequence>MIDPNGVLENSSDVVQLLMKSRKLLDSAIATQIGEFSERHGVVRLFPDEKWAGILQQMLQDVREEAVVAVCAPLQTKRYYQHEALVLRDLLEAGRRVRVLYSQKYANSRVPVPGSLCTMITPHTKVTRIEFPNTIIVDRRVAVLWSGADSSRPDALMVREPSLLHALHQFATTTWDSATRLDIGEEHSSPEFDAVEVAVLEALGIGLKDEVAARRLSVSLRTYRRYVAAIMVQLGVGTRYQLGVRAAELGFRSN</sequence>
<reference evidence="3" key="1">
    <citation type="journal article" date="2019" name="Int. J. Syst. Evol. Microbiol.">
        <title>The Global Catalogue of Microorganisms (GCM) 10K type strain sequencing project: providing services to taxonomists for standard genome sequencing and annotation.</title>
        <authorList>
            <consortium name="The Broad Institute Genomics Platform"/>
            <consortium name="The Broad Institute Genome Sequencing Center for Infectious Disease"/>
            <person name="Wu L."/>
            <person name="Ma J."/>
        </authorList>
    </citation>
    <scope>NUCLEOTIDE SEQUENCE [LARGE SCALE GENOMIC DNA]</scope>
    <source>
        <strain evidence="3">CGMCC 4.7329</strain>
    </source>
</reference>
<evidence type="ECO:0000313" key="2">
    <source>
        <dbReference type="EMBL" id="GGN72021.1"/>
    </source>
</evidence>
<proteinExistence type="predicted"/>
<organism evidence="2 3">
    <name type="scientific">Nocardia rhizosphaerihabitans</name>
    <dbReference type="NCBI Taxonomy" id="1691570"/>
    <lineage>
        <taxon>Bacteria</taxon>
        <taxon>Bacillati</taxon>
        <taxon>Actinomycetota</taxon>
        <taxon>Actinomycetes</taxon>
        <taxon>Mycobacteriales</taxon>
        <taxon>Nocardiaceae</taxon>
        <taxon>Nocardia</taxon>
    </lineage>
</organism>
<gene>
    <name evidence="2" type="ORF">GCM10011610_12940</name>
</gene>
<dbReference type="SMART" id="SM00421">
    <property type="entry name" value="HTH_LUXR"/>
    <property type="match status" value="1"/>
</dbReference>
<dbReference type="Proteomes" id="UP000658127">
    <property type="component" value="Unassembled WGS sequence"/>
</dbReference>
<evidence type="ECO:0000313" key="3">
    <source>
        <dbReference type="Proteomes" id="UP000658127"/>
    </source>
</evidence>
<protein>
    <recommendedName>
        <fullName evidence="1">HTH luxR-type domain-containing protein</fullName>
    </recommendedName>
</protein>
<accession>A0ABQ2K7B3</accession>
<dbReference type="InterPro" id="IPR000792">
    <property type="entry name" value="Tscrpt_reg_LuxR_C"/>
</dbReference>